<dbReference type="SUPFAM" id="SSF48452">
    <property type="entry name" value="TPR-like"/>
    <property type="match status" value="2"/>
</dbReference>
<dbReference type="InterPro" id="IPR005158">
    <property type="entry name" value="BTAD"/>
</dbReference>
<evidence type="ECO:0000313" key="7">
    <source>
        <dbReference type="EMBL" id="MFI9103979.1"/>
    </source>
</evidence>
<dbReference type="InterPro" id="IPR058852">
    <property type="entry name" value="HTH_77"/>
</dbReference>
<evidence type="ECO:0000313" key="8">
    <source>
        <dbReference type="Proteomes" id="UP001614394"/>
    </source>
</evidence>
<sequence length="1121" mass="118413">MFGILGATQVWNADGSAVALGGPRRRALLALLLLDAGRVVTPERLIDGLYGEDPPAGVANALQSQVSRLRQVLPQKIEFHPAGYRLAIDPDDVDAHRFQRLSAEGREALAAGDPARAAVLLREALELWRGPALADVDGAPFAQVQVTRLEELRVSAAEDRMEAELALGGHRELVAGLRELVDAHPLRERLRGQLMRALYGSGRQSEALEAYEAARSELADTLGADPGPELAAVHLAVLRGDPGLTPVAHAHVPRGTSPTTTTASAAPTASEPARPRFMLPTQLTSFVGRDEELDRIGDQLSEGRLVTLIGPGGAGKTRIAIEAAGRYGGEACFVELAGLTDAAEVPHAIQGALGLREAGVMPGAGPAPDPVDRVTAALADRPLLLVLDNCEHVVGEIAKIVGRLLGDCGQLRVLATTREPLGIPGETLCPIPPLRLPPPGTDHVRALAFPAVRLFTERAVAVQPDFELAADLDAVLRVCAALDGLPLAIELAAARLRSMSASEIASRLGVVSAAPEQSEYGPGIRPDERFRLLSRGSRTAQPRQKTLRGVVDWSWDLLTEAERAVLRRVSVFAGGWTLEAAEAVCADRAAGEDVTGDDTTDGGGTRAAGVDAFDVLDLIDSLVDKSLVVAHRPEGADGVRYRMLETIRAYGAERLAEAGETAALRRAHARYFLGVAAAAEPHLRRAEQLDWLRRLSADQDNLHTALRRRVEDGDAATALRLLAPLSTYWLLRGVRLEGAGPARELLDIIGPQAPEGLDEEYVLCVLAAANGVSDNRELGAHTAAADAVMASLGYIPQRFPSLTVIWAMAMGAPTADAAELISLTLDDPGRDPWAVALLHLGQGYAHWMVRGDTALAEREFTAGLAGFRVLGDRWAMANALDVLAQLADWQGDNERAAALTDEALGYVEPLGAIEDMAQLLCRRAERSARDGDTEAARADYERVVELSGRAGAPDCTAMAHLGLGEVARARGELAEARALCELALGESGTGWAGLDMNRSLILIGLARIAEAEGDPEQARGYYRQVPGAELVSRNGPVAASFAEALAGLALLDGGPERAALLLGAARTLRGAEVPPDRDTARVGAAARAALGATAFAAAHARGVALSREQTVVALTDFDAAR</sequence>
<comment type="caution">
    <text evidence="7">The sequence shown here is derived from an EMBL/GenBank/DDBJ whole genome shotgun (WGS) entry which is preliminary data.</text>
</comment>
<accession>A0ABW8CC23</accession>
<dbReference type="InterPro" id="IPR001867">
    <property type="entry name" value="OmpR/PhoB-type_DNA-bd"/>
</dbReference>
<evidence type="ECO:0000256" key="2">
    <source>
        <dbReference type="ARBA" id="ARBA00023012"/>
    </source>
</evidence>
<dbReference type="Gene3D" id="1.25.40.10">
    <property type="entry name" value="Tetratricopeptide repeat domain"/>
    <property type="match status" value="2"/>
</dbReference>
<evidence type="ECO:0000256" key="3">
    <source>
        <dbReference type="ARBA" id="ARBA00023125"/>
    </source>
</evidence>
<comment type="similarity">
    <text evidence="1">Belongs to the AfsR/DnrI/RedD regulatory family.</text>
</comment>
<dbReference type="SUPFAM" id="SSF52540">
    <property type="entry name" value="P-loop containing nucleoside triphosphate hydrolases"/>
    <property type="match status" value="1"/>
</dbReference>
<proteinExistence type="inferred from homology"/>
<dbReference type="RefSeq" id="WP_399654236.1">
    <property type="nucleotide sequence ID" value="NZ_JBITYG010000008.1"/>
</dbReference>
<dbReference type="CDD" id="cd15831">
    <property type="entry name" value="BTAD"/>
    <property type="match status" value="1"/>
</dbReference>
<dbReference type="PROSITE" id="PS51755">
    <property type="entry name" value="OMPR_PHOB"/>
    <property type="match status" value="1"/>
</dbReference>
<feature type="domain" description="OmpR/PhoB-type" evidence="6">
    <location>
        <begin position="1"/>
        <end position="88"/>
    </location>
</feature>
<name>A0ABW8CC23_9ACTN</name>
<keyword evidence="3 4" id="KW-0238">DNA-binding</keyword>
<dbReference type="InterPro" id="IPR011990">
    <property type="entry name" value="TPR-like_helical_dom_sf"/>
</dbReference>
<dbReference type="Proteomes" id="UP001614394">
    <property type="component" value="Unassembled WGS sequence"/>
</dbReference>
<dbReference type="Pfam" id="PF03704">
    <property type="entry name" value="BTAD"/>
    <property type="match status" value="1"/>
</dbReference>
<dbReference type="InterPro" id="IPR016032">
    <property type="entry name" value="Sig_transdc_resp-reg_C-effctor"/>
</dbReference>
<dbReference type="Pfam" id="PF25872">
    <property type="entry name" value="HTH_77"/>
    <property type="match status" value="1"/>
</dbReference>
<feature type="region of interest" description="Disordered" evidence="5">
    <location>
        <begin position="252"/>
        <end position="274"/>
    </location>
</feature>
<evidence type="ECO:0000256" key="1">
    <source>
        <dbReference type="ARBA" id="ARBA00005820"/>
    </source>
</evidence>
<keyword evidence="8" id="KW-1185">Reference proteome</keyword>
<feature type="DNA-binding region" description="OmpR/PhoB-type" evidence="4">
    <location>
        <begin position="1"/>
        <end position="88"/>
    </location>
</feature>
<feature type="compositionally biased region" description="Low complexity" evidence="5">
    <location>
        <begin position="253"/>
        <end position="274"/>
    </location>
</feature>
<organism evidence="7 8">
    <name type="scientific">Streptomyces fildesensis</name>
    <dbReference type="NCBI Taxonomy" id="375757"/>
    <lineage>
        <taxon>Bacteria</taxon>
        <taxon>Bacillati</taxon>
        <taxon>Actinomycetota</taxon>
        <taxon>Actinomycetes</taxon>
        <taxon>Kitasatosporales</taxon>
        <taxon>Streptomycetaceae</taxon>
        <taxon>Streptomyces</taxon>
    </lineage>
</organism>
<dbReference type="PANTHER" id="PTHR47691:SF3">
    <property type="entry name" value="HTH-TYPE TRANSCRIPTIONAL REGULATOR RV0890C-RELATED"/>
    <property type="match status" value="1"/>
</dbReference>
<dbReference type="SUPFAM" id="SSF46894">
    <property type="entry name" value="C-terminal effector domain of the bipartite response regulators"/>
    <property type="match status" value="1"/>
</dbReference>
<dbReference type="EMBL" id="JBITYG010000008">
    <property type="protein sequence ID" value="MFI9103979.1"/>
    <property type="molecule type" value="Genomic_DNA"/>
</dbReference>
<dbReference type="SMART" id="SM00862">
    <property type="entry name" value="Trans_reg_C"/>
    <property type="match status" value="1"/>
</dbReference>
<dbReference type="Gene3D" id="3.40.50.300">
    <property type="entry name" value="P-loop containing nucleotide triphosphate hydrolases"/>
    <property type="match status" value="1"/>
</dbReference>
<evidence type="ECO:0000256" key="4">
    <source>
        <dbReference type="PROSITE-ProRule" id="PRU01091"/>
    </source>
</evidence>
<gene>
    <name evidence="7" type="ORF">ACIGXA_26020</name>
</gene>
<evidence type="ECO:0000259" key="6">
    <source>
        <dbReference type="PROSITE" id="PS51755"/>
    </source>
</evidence>
<dbReference type="Pfam" id="PF00486">
    <property type="entry name" value="Trans_reg_C"/>
    <property type="match status" value="1"/>
</dbReference>
<dbReference type="Gene3D" id="1.10.10.10">
    <property type="entry name" value="Winged helix-like DNA-binding domain superfamily/Winged helix DNA-binding domain"/>
    <property type="match status" value="1"/>
</dbReference>
<dbReference type="SMART" id="SM01043">
    <property type="entry name" value="BTAD"/>
    <property type="match status" value="1"/>
</dbReference>
<dbReference type="PANTHER" id="PTHR47691">
    <property type="entry name" value="REGULATOR-RELATED"/>
    <property type="match status" value="1"/>
</dbReference>
<dbReference type="PRINTS" id="PR00364">
    <property type="entry name" value="DISEASERSIST"/>
</dbReference>
<dbReference type="InterPro" id="IPR027417">
    <property type="entry name" value="P-loop_NTPase"/>
</dbReference>
<protein>
    <submittedName>
        <fullName evidence="7">BTAD domain-containing putative transcriptional regulator</fullName>
    </submittedName>
</protein>
<reference evidence="7 8" key="1">
    <citation type="submission" date="2024-10" db="EMBL/GenBank/DDBJ databases">
        <title>The Natural Products Discovery Center: Release of the First 8490 Sequenced Strains for Exploring Actinobacteria Biosynthetic Diversity.</title>
        <authorList>
            <person name="Kalkreuter E."/>
            <person name="Kautsar S.A."/>
            <person name="Yang D."/>
            <person name="Bader C.D."/>
            <person name="Teijaro C.N."/>
            <person name="Fluegel L."/>
            <person name="Davis C.M."/>
            <person name="Simpson J.R."/>
            <person name="Lauterbach L."/>
            <person name="Steele A.D."/>
            <person name="Gui C."/>
            <person name="Meng S."/>
            <person name="Li G."/>
            <person name="Viehrig K."/>
            <person name="Ye F."/>
            <person name="Su P."/>
            <person name="Kiefer A.F."/>
            <person name="Nichols A."/>
            <person name="Cepeda A.J."/>
            <person name="Yan W."/>
            <person name="Fan B."/>
            <person name="Jiang Y."/>
            <person name="Adhikari A."/>
            <person name="Zheng C.-J."/>
            <person name="Schuster L."/>
            <person name="Cowan T.M."/>
            <person name="Smanski M.J."/>
            <person name="Chevrette M.G."/>
            <person name="De Carvalho L.P.S."/>
            <person name="Shen B."/>
        </authorList>
    </citation>
    <scope>NUCLEOTIDE SEQUENCE [LARGE SCALE GENOMIC DNA]</scope>
    <source>
        <strain evidence="7 8">NPDC053399</strain>
    </source>
</reference>
<dbReference type="InterPro" id="IPR036388">
    <property type="entry name" value="WH-like_DNA-bd_sf"/>
</dbReference>
<keyword evidence="2" id="KW-0902">Two-component regulatory system</keyword>
<evidence type="ECO:0000256" key="5">
    <source>
        <dbReference type="SAM" id="MobiDB-lite"/>
    </source>
</evidence>